<dbReference type="AlphaFoldDB" id="A0A0D5LPS9"/>
<dbReference type="STRING" id="1486262.TM49_11980"/>
<reference evidence="1 2" key="1">
    <citation type="journal article" date="2015" name="Genome Announc.">
        <title>Complete genome sequence of Martelella endophytica YC6887, which has antifungal activity associated with a halophyte.</title>
        <authorList>
            <person name="Khan A."/>
            <person name="Khan H."/>
            <person name="Chung E.J."/>
            <person name="Hossain M.T."/>
            <person name="Chung Y.R."/>
        </authorList>
    </citation>
    <scope>NUCLEOTIDE SEQUENCE [LARGE SCALE GENOMIC DNA]</scope>
    <source>
        <strain evidence="1">YC6887</strain>
    </source>
</reference>
<evidence type="ECO:0008006" key="3">
    <source>
        <dbReference type="Google" id="ProtNLM"/>
    </source>
</evidence>
<sequence>MSLLEVHAGHVGSSKIEVIGDDSSDGRNRTIEIISDVVSSLTDFSPSGLSTWVTEGLRSDAGTKPRRELVINLYEEITGVLSASGVAPDDVEATRLYLRAQREDWMPPFNSIQDRGLVIAAYRAFLRDLVDRASITTDQFILDSIRILETFSWRMRRETEGYDFILVDELQLFDPQERACLELLGRTKTGVPFISAEDPSQGVFSSLNARHSTTPNKPVYLETLHRFKKGIFDFISFIYRQFPLNALPLRIENSSDDDIIRPVHYICDLGEDPVETVIAITSNIADSSSSNITTCVITVGEDEGSISDALKMNGIHCTQLKSFDDVEKLAYVRRTVVVSPWEYIGGTQFDQVIVAAIGISQPESQFAKLREMISVYLACSRASQSLYIVTQGYAPSVITSAQEQGLIKSTQL</sequence>
<gene>
    <name evidence="1" type="ORF">TM49_11980</name>
</gene>
<organism evidence="1 2">
    <name type="scientific">Martelella endophytica</name>
    <dbReference type="NCBI Taxonomy" id="1486262"/>
    <lineage>
        <taxon>Bacteria</taxon>
        <taxon>Pseudomonadati</taxon>
        <taxon>Pseudomonadota</taxon>
        <taxon>Alphaproteobacteria</taxon>
        <taxon>Hyphomicrobiales</taxon>
        <taxon>Aurantimonadaceae</taxon>
        <taxon>Martelella</taxon>
    </lineage>
</organism>
<dbReference type="PATRIC" id="fig|1486262.3.peg.2475"/>
<dbReference type="Gene3D" id="3.40.50.300">
    <property type="entry name" value="P-loop containing nucleotide triphosphate hydrolases"/>
    <property type="match status" value="1"/>
</dbReference>
<evidence type="ECO:0000313" key="1">
    <source>
        <dbReference type="EMBL" id="AJY46234.1"/>
    </source>
</evidence>
<dbReference type="Proteomes" id="UP000032611">
    <property type="component" value="Chromosome"/>
</dbReference>
<name>A0A0D5LPS9_MAREN</name>
<dbReference type="InterPro" id="IPR027417">
    <property type="entry name" value="P-loop_NTPase"/>
</dbReference>
<accession>A0A0D5LPS9</accession>
<proteinExistence type="predicted"/>
<evidence type="ECO:0000313" key="2">
    <source>
        <dbReference type="Proteomes" id="UP000032611"/>
    </source>
</evidence>
<dbReference type="KEGG" id="mey:TM49_11980"/>
<keyword evidence="2" id="KW-1185">Reference proteome</keyword>
<dbReference type="EMBL" id="CP010803">
    <property type="protein sequence ID" value="AJY46234.1"/>
    <property type="molecule type" value="Genomic_DNA"/>
</dbReference>
<dbReference type="HOGENOM" id="CLU_666983_0_0_5"/>
<protein>
    <recommendedName>
        <fullName evidence="3">DNA helicase</fullName>
    </recommendedName>
</protein>
<dbReference type="SUPFAM" id="SSF52540">
    <property type="entry name" value="P-loop containing nucleoside triphosphate hydrolases"/>
    <property type="match status" value="1"/>
</dbReference>